<reference evidence="5 6" key="2">
    <citation type="submission" date="2020-07" db="EMBL/GenBank/DDBJ databases">
        <title>Genome assembly of wild tea tree DASZ reveals pedigree and selection history of tea varieties.</title>
        <authorList>
            <person name="Zhang W."/>
        </authorList>
    </citation>
    <scope>NUCLEOTIDE SEQUENCE [LARGE SCALE GENOMIC DNA]</scope>
    <source>
        <strain evidence="6">cv. G240</strain>
        <tissue evidence="5">Leaf</tissue>
    </source>
</reference>
<dbReference type="InterPro" id="IPR011990">
    <property type="entry name" value="TPR-like_helical_dom_sf"/>
</dbReference>
<feature type="repeat" description="PPR" evidence="3">
    <location>
        <begin position="601"/>
        <end position="635"/>
    </location>
</feature>
<evidence type="ECO:0000256" key="1">
    <source>
        <dbReference type="ARBA" id="ARBA00007626"/>
    </source>
</evidence>
<feature type="repeat" description="PPR" evidence="3">
    <location>
        <begin position="361"/>
        <end position="395"/>
    </location>
</feature>
<comment type="similarity">
    <text evidence="1">Belongs to the PPR family. P subfamily.</text>
</comment>
<feature type="repeat" description="PPR" evidence="3">
    <location>
        <begin position="431"/>
        <end position="465"/>
    </location>
</feature>
<keyword evidence="2" id="KW-0677">Repeat</keyword>
<dbReference type="NCBIfam" id="TIGR00756">
    <property type="entry name" value="PPR"/>
    <property type="match status" value="10"/>
</dbReference>
<feature type="repeat" description="PPR" evidence="3">
    <location>
        <begin position="636"/>
        <end position="670"/>
    </location>
</feature>
<evidence type="ECO:0000313" key="5">
    <source>
        <dbReference type="EMBL" id="KAF5945476.1"/>
    </source>
</evidence>
<keyword evidence="6" id="KW-1185">Reference proteome</keyword>
<sequence length="922" mass="104554">MLNHIHQWRTLRFPLKTLILNPLTSLIFTKPSPANPTDPVLEIITAFKRNHLFDSHCVLSLVPSLNSLQVDQILDNLGVEDPESAIKFFNLLRNEYEFRHSWVSQFVIAHVLAQKRRLKELRSFLQQMLQEEGSGSAPSLSELLWNRFRAWESSGVVWDMLAFVYSRSEMVHDALFVLAKMKDLKIQASILTYNSLLYNLRHTGIMWDVYDEIKASRTPQSEHTNSILIDGLCRQSLLQEAVAFLRENEGKHFGPCVASFNTLMSRCCKMGYVDVAKSFFCMMFKYGLLPDAYSYNILIHGLCIAGSMEEALEFSDDMERHGVEPDVVTYNILAKGFRLLGMMNGAWKIIRKMLLNGLNPDSVTYTILICGHCQTGNIEEGFKLREEMLSQGFQLNDISYSVLLSSLCKMGRVGEALSLLHEMESIGLKPDLITYSILIHGLCKQGDVQKAIQLYNKMCLKRIFPNAHAHSAILLGLSEKGTLLEARNFFDALTKGDLMEDIILYNIMIYRKLAEARTWLDTIKAHGLVPSAVTYTTLMNALCEEGNICGMFEVLNEMEAGVVQPTNVTYTVIIKGLCKQKRLQESLQLLEDMYDKGISPDEITYNTLIHCFCKAHDMRKAFQLHNEMLLHNLQPSPITYNVLINGLCIYGDLKDADRLFSSLQDQNIGLTKVAYSTLIKAHCAKGDVCILLLKSESIFRENPAGNQLQKSMAYGFAETFYLSSNNLHCSQQSKTEAMQRRTLSSTAAAEALEEAIASEPIVRSARKFQQDFSLLSLVCKLNNLEVNFLCFIDILLKKTDDCELAAIDSIGIFLGRLQIEEAIELIRLEDDLQREFIKSAAFGPTLTCEVSEQIVMTSGMEHHLENRLDISDHLSCNLYSSHIYQKKKPSTQDMQGMSHFYLPGLFVFIFMQLKFVHANNIL</sequence>
<feature type="repeat" description="PPR" evidence="3">
    <location>
        <begin position="291"/>
        <end position="325"/>
    </location>
</feature>
<protein>
    <recommendedName>
        <fullName evidence="4">DUF6857 domain-containing protein</fullName>
    </recommendedName>
</protein>
<feature type="repeat" description="PPR" evidence="3">
    <location>
        <begin position="326"/>
        <end position="360"/>
    </location>
</feature>
<comment type="caution">
    <text evidence="5">The sequence shown here is derived from an EMBL/GenBank/DDBJ whole genome shotgun (WGS) entry which is preliminary data.</text>
</comment>
<feature type="repeat" description="PPR" evidence="3">
    <location>
        <begin position="396"/>
        <end position="430"/>
    </location>
</feature>
<dbReference type="PANTHER" id="PTHR47941">
    <property type="entry name" value="PENTATRICOPEPTIDE REPEAT-CONTAINING PROTEIN 3, MITOCHONDRIAL"/>
    <property type="match status" value="1"/>
</dbReference>
<dbReference type="Pfam" id="PF13041">
    <property type="entry name" value="PPR_2"/>
    <property type="match status" value="4"/>
</dbReference>
<dbReference type="SUPFAM" id="SSF81901">
    <property type="entry name" value="HCP-like"/>
    <property type="match status" value="1"/>
</dbReference>
<evidence type="ECO:0000256" key="2">
    <source>
        <dbReference type="ARBA" id="ARBA00022737"/>
    </source>
</evidence>
<feature type="repeat" description="PPR" evidence="3">
    <location>
        <begin position="566"/>
        <end position="600"/>
    </location>
</feature>
<name>A0A7J7H185_CAMSI</name>
<dbReference type="Pfam" id="PF21647">
    <property type="entry name" value="DUF6857"/>
    <property type="match status" value="1"/>
</dbReference>
<reference evidence="6" key="1">
    <citation type="journal article" date="2020" name="Nat. Commun.">
        <title>Genome assembly of wild tea tree DASZ reveals pedigree and selection history of tea varieties.</title>
        <authorList>
            <person name="Zhang W."/>
            <person name="Zhang Y."/>
            <person name="Qiu H."/>
            <person name="Guo Y."/>
            <person name="Wan H."/>
            <person name="Zhang X."/>
            <person name="Scossa F."/>
            <person name="Alseekh S."/>
            <person name="Zhang Q."/>
            <person name="Wang P."/>
            <person name="Xu L."/>
            <person name="Schmidt M.H."/>
            <person name="Jia X."/>
            <person name="Li D."/>
            <person name="Zhu A."/>
            <person name="Guo F."/>
            <person name="Chen W."/>
            <person name="Ni D."/>
            <person name="Usadel B."/>
            <person name="Fernie A.R."/>
            <person name="Wen W."/>
        </authorList>
    </citation>
    <scope>NUCLEOTIDE SEQUENCE [LARGE SCALE GENOMIC DNA]</scope>
    <source>
        <strain evidence="6">cv. G240</strain>
    </source>
</reference>
<dbReference type="InterPro" id="IPR049172">
    <property type="entry name" value="DUF6857_pln"/>
</dbReference>
<dbReference type="AlphaFoldDB" id="A0A7J7H185"/>
<dbReference type="Pfam" id="PF12854">
    <property type="entry name" value="PPR_1"/>
    <property type="match status" value="1"/>
</dbReference>
<gene>
    <name evidence="5" type="ORF">HYC85_015704</name>
</gene>
<dbReference type="PROSITE" id="PS51375">
    <property type="entry name" value="PPR"/>
    <property type="match status" value="10"/>
</dbReference>
<evidence type="ECO:0000256" key="3">
    <source>
        <dbReference type="PROSITE-ProRule" id="PRU00708"/>
    </source>
</evidence>
<dbReference type="Proteomes" id="UP000593564">
    <property type="component" value="Unassembled WGS sequence"/>
</dbReference>
<dbReference type="Pfam" id="PF01535">
    <property type="entry name" value="PPR"/>
    <property type="match status" value="2"/>
</dbReference>
<proteinExistence type="inferred from homology"/>
<feature type="repeat" description="PPR" evidence="3">
    <location>
        <begin position="531"/>
        <end position="565"/>
    </location>
</feature>
<feature type="repeat" description="PPR" evidence="3">
    <location>
        <begin position="256"/>
        <end position="290"/>
    </location>
</feature>
<dbReference type="Gene3D" id="1.25.40.10">
    <property type="entry name" value="Tetratricopeptide repeat domain"/>
    <property type="match status" value="7"/>
</dbReference>
<dbReference type="InterPro" id="IPR002885">
    <property type="entry name" value="PPR_rpt"/>
</dbReference>
<evidence type="ECO:0000313" key="6">
    <source>
        <dbReference type="Proteomes" id="UP000593564"/>
    </source>
</evidence>
<evidence type="ECO:0000259" key="4">
    <source>
        <dbReference type="Pfam" id="PF21647"/>
    </source>
</evidence>
<accession>A0A7J7H185</accession>
<organism evidence="5 6">
    <name type="scientific">Camellia sinensis</name>
    <name type="common">Tea plant</name>
    <name type="synonym">Thea sinensis</name>
    <dbReference type="NCBI Taxonomy" id="4442"/>
    <lineage>
        <taxon>Eukaryota</taxon>
        <taxon>Viridiplantae</taxon>
        <taxon>Streptophyta</taxon>
        <taxon>Embryophyta</taxon>
        <taxon>Tracheophyta</taxon>
        <taxon>Spermatophyta</taxon>
        <taxon>Magnoliopsida</taxon>
        <taxon>eudicotyledons</taxon>
        <taxon>Gunneridae</taxon>
        <taxon>Pentapetalae</taxon>
        <taxon>asterids</taxon>
        <taxon>Ericales</taxon>
        <taxon>Theaceae</taxon>
        <taxon>Camellia</taxon>
    </lineage>
</organism>
<dbReference type="EMBL" id="JACBKZ010000007">
    <property type="protein sequence ID" value="KAF5945476.1"/>
    <property type="molecule type" value="Genomic_DNA"/>
</dbReference>
<feature type="domain" description="DUF6857" evidence="4">
    <location>
        <begin position="736"/>
        <end position="769"/>
    </location>
</feature>